<feature type="transmembrane region" description="Helical" evidence="7">
    <location>
        <begin position="77"/>
        <end position="95"/>
    </location>
</feature>
<evidence type="ECO:0000259" key="8">
    <source>
        <dbReference type="Pfam" id="PF06808"/>
    </source>
</evidence>
<feature type="transmembrane region" description="Helical" evidence="7">
    <location>
        <begin position="270"/>
        <end position="293"/>
    </location>
</feature>
<keyword evidence="7" id="KW-0813">Transport</keyword>
<feature type="transmembrane region" description="Helical" evidence="7">
    <location>
        <begin position="47"/>
        <end position="65"/>
    </location>
</feature>
<feature type="transmembrane region" description="Helical" evidence="7">
    <location>
        <begin position="212"/>
        <end position="234"/>
    </location>
</feature>
<dbReference type="PANTHER" id="PTHR33362">
    <property type="entry name" value="SIALIC ACID TRAP TRANSPORTER PERMEASE PROTEIN SIAT-RELATED"/>
    <property type="match status" value="1"/>
</dbReference>
<evidence type="ECO:0000256" key="1">
    <source>
        <dbReference type="ARBA" id="ARBA00004429"/>
    </source>
</evidence>
<dbReference type="Proteomes" id="UP000264719">
    <property type="component" value="Unassembled WGS sequence"/>
</dbReference>
<comment type="function">
    <text evidence="7">Part of the tripartite ATP-independent periplasmic (TRAP) transport system.</text>
</comment>
<keyword evidence="4 7" id="KW-0812">Transmembrane</keyword>
<dbReference type="EMBL" id="DMVW01000140">
    <property type="protein sequence ID" value="HAR53180.1"/>
    <property type="molecule type" value="Genomic_DNA"/>
</dbReference>
<reference evidence="9 10" key="1">
    <citation type="journal article" date="2018" name="Nat. Biotechnol.">
        <title>A standardized bacterial taxonomy based on genome phylogeny substantially revises the tree of life.</title>
        <authorList>
            <person name="Parks D.H."/>
            <person name="Chuvochina M."/>
            <person name="Waite D.W."/>
            <person name="Rinke C."/>
            <person name="Skarshewski A."/>
            <person name="Chaumeil P.A."/>
            <person name="Hugenholtz P."/>
        </authorList>
    </citation>
    <scope>NUCLEOTIDE SEQUENCE [LARGE SCALE GENOMIC DNA]</scope>
    <source>
        <strain evidence="9">UBA9169</strain>
    </source>
</reference>
<keyword evidence="5 7" id="KW-1133">Transmembrane helix</keyword>
<evidence type="ECO:0000313" key="10">
    <source>
        <dbReference type="Proteomes" id="UP000264719"/>
    </source>
</evidence>
<evidence type="ECO:0000256" key="3">
    <source>
        <dbReference type="ARBA" id="ARBA00022519"/>
    </source>
</evidence>
<dbReference type="GO" id="GO:0022857">
    <property type="term" value="F:transmembrane transporter activity"/>
    <property type="evidence" value="ECO:0007669"/>
    <property type="project" value="UniProtKB-UniRule"/>
</dbReference>
<keyword evidence="6 7" id="KW-0472">Membrane</keyword>
<comment type="caution">
    <text evidence="7">Lacks conserved residue(s) required for the propagation of feature annotation.</text>
</comment>
<comment type="subcellular location">
    <subcellularLocation>
        <location evidence="1 7">Cell inner membrane</location>
        <topology evidence="1 7">Multi-pass membrane protein</topology>
    </subcellularLocation>
</comment>
<evidence type="ECO:0000256" key="4">
    <source>
        <dbReference type="ARBA" id="ARBA00022692"/>
    </source>
</evidence>
<feature type="transmembrane region" description="Helical" evidence="7">
    <location>
        <begin position="134"/>
        <end position="162"/>
    </location>
</feature>
<feature type="transmembrane region" description="Helical" evidence="7">
    <location>
        <begin position="240"/>
        <end position="258"/>
    </location>
</feature>
<feature type="domain" description="TRAP C4-dicarboxylate transport system permease DctM subunit" evidence="8">
    <location>
        <begin position="7"/>
        <end position="300"/>
    </location>
</feature>
<dbReference type="InterPro" id="IPR004681">
    <property type="entry name" value="TRAP_DctM"/>
</dbReference>
<sequence>MTLLLALCILLGLIGFGVPIAVALIAIAVGIFWMADVDQLIVAQRLYRGVQSFPLLAVPLFILAGQIMSRSGISGHLVAFAKTLVGQMRGGLAAVNVVTSMFFAGMSGTSMSDTAAVGGMIIDPMVKRGYSRAFTGAVTAASSTIGIIIPPSVPMVILGAYLGISTGALFAAGLISGVVLGLALIFVAWLISIRAGYPVEEKFALRRAGSAFVKALPALLMPAIILGGILGGIFTPTEASAVAVVYGAAVGMFYYRTLTPALLYQTLCEAAVLSGAVMLVTAAAHVMGFAFTYEQLADSILRPLAEL</sequence>
<evidence type="ECO:0000256" key="2">
    <source>
        <dbReference type="ARBA" id="ARBA00022475"/>
    </source>
</evidence>
<accession>A0A348WF68</accession>
<gene>
    <name evidence="9" type="ORF">DCS45_15090</name>
</gene>
<dbReference type="PANTHER" id="PTHR33362:SF2">
    <property type="entry name" value="TRAP TRANSPORTER LARGE PERMEASE PROTEIN"/>
    <property type="match status" value="1"/>
</dbReference>
<evidence type="ECO:0000256" key="5">
    <source>
        <dbReference type="ARBA" id="ARBA00022989"/>
    </source>
</evidence>
<proteinExistence type="inferred from homology"/>
<keyword evidence="3 7" id="KW-0997">Cell inner membrane</keyword>
<dbReference type="NCBIfam" id="TIGR00786">
    <property type="entry name" value="dctM"/>
    <property type="match status" value="1"/>
</dbReference>
<feature type="transmembrane region" description="Helical" evidence="7">
    <location>
        <begin position="168"/>
        <end position="191"/>
    </location>
</feature>
<keyword evidence="2" id="KW-1003">Cell membrane</keyword>
<feature type="non-terminal residue" evidence="9">
    <location>
        <position position="307"/>
    </location>
</feature>
<dbReference type="GO" id="GO:0005886">
    <property type="term" value="C:plasma membrane"/>
    <property type="evidence" value="ECO:0007669"/>
    <property type="project" value="UniProtKB-SubCell"/>
</dbReference>
<name>A0A348WF68_9RHOB</name>
<comment type="caution">
    <text evidence="9">The sequence shown here is derived from an EMBL/GenBank/DDBJ whole genome shotgun (WGS) entry which is preliminary data.</text>
</comment>
<dbReference type="Pfam" id="PF06808">
    <property type="entry name" value="DctM"/>
    <property type="match status" value="1"/>
</dbReference>
<comment type="subunit">
    <text evidence="7">The complex comprises the extracytoplasmic solute receptor protein and the two transmembrane proteins.</text>
</comment>
<dbReference type="InterPro" id="IPR010656">
    <property type="entry name" value="DctM"/>
</dbReference>
<evidence type="ECO:0000256" key="7">
    <source>
        <dbReference type="RuleBase" id="RU369079"/>
    </source>
</evidence>
<comment type="similarity">
    <text evidence="7">Belongs to the TRAP transporter large permease family.</text>
</comment>
<evidence type="ECO:0000313" key="9">
    <source>
        <dbReference type="EMBL" id="HAR53180.1"/>
    </source>
</evidence>
<evidence type="ECO:0000256" key="6">
    <source>
        <dbReference type="ARBA" id="ARBA00023136"/>
    </source>
</evidence>
<protein>
    <recommendedName>
        <fullName evidence="7">TRAP transporter large permease protein</fullName>
    </recommendedName>
</protein>
<organism evidence="9 10">
    <name type="scientific">Roseovarius nubinhibens</name>
    <dbReference type="NCBI Taxonomy" id="314263"/>
    <lineage>
        <taxon>Bacteria</taxon>
        <taxon>Pseudomonadati</taxon>
        <taxon>Pseudomonadota</taxon>
        <taxon>Alphaproteobacteria</taxon>
        <taxon>Rhodobacterales</taxon>
        <taxon>Roseobacteraceae</taxon>
        <taxon>Roseovarius</taxon>
    </lineage>
</organism>
<dbReference type="AlphaFoldDB" id="A0A348WF68"/>